<evidence type="ECO:0000256" key="8">
    <source>
        <dbReference type="SAM" id="MobiDB-lite"/>
    </source>
</evidence>
<dbReference type="GeneID" id="76151855"/>
<feature type="region of interest" description="Disordered" evidence="8">
    <location>
        <begin position="716"/>
        <end position="738"/>
    </location>
</feature>
<sequence length="738" mass="84256">MSLSRRGATRARSALATIIRRQHTLPHSQSPKRASQGLDYEFVKSEDRSRAEILKNYLSQEQVLSHLEGEEDGPSQFEDRSPFRNEDGSLIKGNNALEARLDNRTLQGRVDHSVTALPSEIAKTIQNNILSTTIPAKLRERVVSMYQNLQKSQIQQAPSSELDCNAHIAGLFLQDYSHVKQVLGELRHRVGHDQFNPRRVLDIGYGPATGVVALNEIMGPDWVPEEKDAYIVGRKNNEMKKRAKIILSRQVNENFSGTGEPSEHQVDEEKEYVGPIDAKRIQIRTKLRDSMPVTKSYDLIIVHHSLLTREYNFPNDVDEKMRMILNLLAPNGHLVLVERGNSVGFETIARARQLMIRPENFPHELGKIPRPYVSGSSGKPQHLKKEDTMINEDDVEFEKEMLAKLDLEEAREQGINLETELDSKFGKLNEEEMKFDEEDDPNFDVLDVEAAVSDSSLEKIDYHLKVIAPCPHHRKCPLQLGDPKYYKIPSHKHRLNFCSFSKIMERPDYTMELKKGKKLAVKWDKNSVDGIGTLRRSELKKLGGKGRPGGRDTEDGSYSYLIVERSNNTEKSIAQINNLRDYSNSDNSPVGKDDINNWPRIVRTPDKLKKNVKLTVCSSEGNIETWQIPRSLGKQAYHDARKVQLGDLWALDKKASTKRSPISNEVKSKLDTLYKTQKKTFKKEQQRKVWRKKVGVSESEFDDGFLATEMMASKLESSRSYRKQGKRLDTNPEEYEGK</sequence>
<evidence type="ECO:0000256" key="5">
    <source>
        <dbReference type="ARBA" id="ARBA00023014"/>
    </source>
</evidence>
<accession>A0AAD5BCG3</accession>
<dbReference type="AlphaFoldDB" id="A0AAD5BCG3"/>
<evidence type="ECO:0000256" key="2">
    <source>
        <dbReference type="ARBA" id="ARBA00022723"/>
    </source>
</evidence>
<dbReference type="InterPro" id="IPR052571">
    <property type="entry name" value="Mt_RNA_Methyltransferase"/>
</dbReference>
<feature type="compositionally biased region" description="Basic and acidic residues" evidence="8">
    <location>
        <begin position="726"/>
        <end position="738"/>
    </location>
</feature>
<reference evidence="9 10" key="1">
    <citation type="journal article" date="2022" name="DNA Res.">
        <title>Genome analysis of five recently described species of the CUG-Ser clade uncovers Candida theae as a new hybrid lineage with pathogenic potential in the Candida parapsilosis species complex.</title>
        <authorList>
            <person name="Mixao V."/>
            <person name="Del Olmo V."/>
            <person name="Hegedusova E."/>
            <person name="Saus E."/>
            <person name="Pryszcz L."/>
            <person name="Cillingova A."/>
            <person name="Nosek J."/>
            <person name="Gabaldon T."/>
        </authorList>
    </citation>
    <scope>NUCLEOTIDE SEQUENCE [LARGE SCALE GENOMIC DNA]</scope>
    <source>
        <strain evidence="9 10">CBS 12239</strain>
    </source>
</reference>
<dbReference type="GO" id="GO:0003735">
    <property type="term" value="F:structural constituent of ribosome"/>
    <property type="evidence" value="ECO:0007669"/>
    <property type="project" value="TreeGrafter"/>
</dbReference>
<keyword evidence="6" id="KW-0496">Mitochondrion</keyword>
<evidence type="ECO:0000256" key="4">
    <source>
        <dbReference type="ARBA" id="ARBA00023004"/>
    </source>
</evidence>
<dbReference type="GO" id="GO:0008168">
    <property type="term" value="F:methyltransferase activity"/>
    <property type="evidence" value="ECO:0007669"/>
    <property type="project" value="InterPro"/>
</dbReference>
<proteinExistence type="predicted"/>
<protein>
    <submittedName>
        <fullName evidence="9">RSM22</fullName>
    </submittedName>
</protein>
<dbReference type="GO" id="GO:0046872">
    <property type="term" value="F:metal ion binding"/>
    <property type="evidence" value="ECO:0007669"/>
    <property type="project" value="UniProtKB-KW"/>
</dbReference>
<feature type="region of interest" description="Disordered" evidence="8">
    <location>
        <begin position="67"/>
        <end position="90"/>
    </location>
</feature>
<comment type="function">
    <text evidence="7">Mitochondrial ribosome (mitoribosome) assembly factor. Binds at the interface of the head and body domains of the mitochondrial small ribosomal subunit (mt-SSU), occluding the mRNA channel and preventing compaction of the head domain towards the body. Probable inactive methyltransferase: retains the characteristic folding and ability to bind S-adenosyl-L-methionine, but it probably lost its methyltransferase activity.</text>
</comment>
<organism evidence="9 10">
    <name type="scientific">Candida theae</name>
    <dbReference type="NCBI Taxonomy" id="1198502"/>
    <lineage>
        <taxon>Eukaryota</taxon>
        <taxon>Fungi</taxon>
        <taxon>Dikarya</taxon>
        <taxon>Ascomycota</taxon>
        <taxon>Saccharomycotina</taxon>
        <taxon>Pichiomycetes</taxon>
        <taxon>Debaryomycetaceae</taxon>
        <taxon>Candida/Lodderomyces clade</taxon>
        <taxon>Candida</taxon>
    </lineage>
</organism>
<evidence type="ECO:0000313" key="9">
    <source>
        <dbReference type="EMBL" id="KAI5954774.1"/>
    </source>
</evidence>
<keyword evidence="2" id="KW-0479">Metal-binding</keyword>
<dbReference type="PANTHER" id="PTHR13184">
    <property type="entry name" value="37S RIBOSOMAL PROTEIN S22"/>
    <property type="match status" value="1"/>
</dbReference>
<dbReference type="SUPFAM" id="SSF53335">
    <property type="entry name" value="S-adenosyl-L-methionine-dependent methyltransferases"/>
    <property type="match status" value="1"/>
</dbReference>
<dbReference type="PANTHER" id="PTHR13184:SF5">
    <property type="entry name" value="METHYLTRANSFERASE-LIKE PROTEIN 17, MITOCHONDRIAL"/>
    <property type="match status" value="1"/>
</dbReference>
<evidence type="ECO:0000256" key="7">
    <source>
        <dbReference type="ARBA" id="ARBA00045681"/>
    </source>
</evidence>
<dbReference type="InterPro" id="IPR016522">
    <property type="entry name" value="RSM22_mit_bud"/>
</dbReference>
<name>A0AAD5BCG3_9ASCO</name>
<dbReference type="PIRSF" id="PIRSF007797">
    <property type="entry name" value="RSM22"/>
    <property type="match status" value="1"/>
</dbReference>
<comment type="caution">
    <text evidence="9">The sequence shown here is derived from an EMBL/GenBank/DDBJ whole genome shotgun (WGS) entry which is preliminary data.</text>
</comment>
<dbReference type="RefSeq" id="XP_051607661.1">
    <property type="nucleotide sequence ID" value="XM_051753253.1"/>
</dbReference>
<dbReference type="InterPro" id="IPR029063">
    <property type="entry name" value="SAM-dependent_MTases_sf"/>
</dbReference>
<dbReference type="Proteomes" id="UP001204833">
    <property type="component" value="Unassembled WGS sequence"/>
</dbReference>
<keyword evidence="3" id="KW-0809">Transit peptide</keyword>
<dbReference type="InterPro" id="IPR015324">
    <property type="entry name" value="Ribosomal_Rsm22-like"/>
</dbReference>
<dbReference type="GO" id="GO:0051536">
    <property type="term" value="F:iron-sulfur cluster binding"/>
    <property type="evidence" value="ECO:0007669"/>
    <property type="project" value="UniProtKB-KW"/>
</dbReference>
<dbReference type="Pfam" id="PF09243">
    <property type="entry name" value="Rsm22"/>
    <property type="match status" value="2"/>
</dbReference>
<dbReference type="GO" id="GO:0006412">
    <property type="term" value="P:translation"/>
    <property type="evidence" value="ECO:0007669"/>
    <property type="project" value="InterPro"/>
</dbReference>
<comment type="subcellular location">
    <subcellularLocation>
        <location evidence="1">Mitochondrion</location>
    </subcellularLocation>
</comment>
<evidence type="ECO:0000256" key="3">
    <source>
        <dbReference type="ARBA" id="ARBA00022946"/>
    </source>
</evidence>
<feature type="compositionally biased region" description="Basic and acidic residues" evidence="8">
    <location>
        <begin position="77"/>
        <end position="89"/>
    </location>
</feature>
<evidence type="ECO:0000256" key="6">
    <source>
        <dbReference type="ARBA" id="ARBA00023128"/>
    </source>
</evidence>
<dbReference type="EMBL" id="JAIHNG010000133">
    <property type="protein sequence ID" value="KAI5954774.1"/>
    <property type="molecule type" value="Genomic_DNA"/>
</dbReference>
<gene>
    <name evidence="9" type="ORF">KGF57_003797</name>
</gene>
<keyword evidence="5" id="KW-0411">Iron-sulfur</keyword>
<keyword evidence="10" id="KW-1185">Reference proteome</keyword>
<evidence type="ECO:0000256" key="1">
    <source>
        <dbReference type="ARBA" id="ARBA00004173"/>
    </source>
</evidence>
<dbReference type="GO" id="GO:0005763">
    <property type="term" value="C:mitochondrial small ribosomal subunit"/>
    <property type="evidence" value="ECO:0007669"/>
    <property type="project" value="TreeGrafter"/>
</dbReference>
<keyword evidence="4" id="KW-0408">Iron</keyword>
<evidence type="ECO:0000313" key="10">
    <source>
        <dbReference type="Proteomes" id="UP001204833"/>
    </source>
</evidence>